<sequence>MENERKKNGEEREREGGGGLCLLSLQPWVTLPHDNLTRVMRTYIAEDVCPLAATGGSVRLHVAGAWWLRRWPELHWLNAAFLPPRGGLVLVNLKTRIIAAMTLSDARWLDARLPSAARIVAGDSSEACHLSGKLRSLRDVSSTMKNMMQETSVTSEEDLYGSLHSAAEILAQNQSPLVVSIDLSTSTMPCSGWCYRVVRLLAFHPGEPDSTPGFWHVRIVWDDATDWRFFSGNSSFPRPYIFRATPYLSRFNFISSQDLDVKKRPHLSPTLYPLK</sequence>
<dbReference type="Proteomes" id="UP001159363">
    <property type="component" value="Chromosome 4"/>
</dbReference>
<reference evidence="1 2" key="1">
    <citation type="submission" date="2023-02" db="EMBL/GenBank/DDBJ databases">
        <title>LHISI_Scaffold_Assembly.</title>
        <authorList>
            <person name="Stuart O.P."/>
            <person name="Cleave R."/>
            <person name="Magrath M.J.L."/>
            <person name="Mikheyev A.S."/>
        </authorList>
    </citation>
    <scope>NUCLEOTIDE SEQUENCE [LARGE SCALE GENOMIC DNA]</scope>
    <source>
        <strain evidence="1">Daus_M_001</strain>
        <tissue evidence="1">Leg muscle</tissue>
    </source>
</reference>
<gene>
    <name evidence="1" type="ORF">PR048_015850</name>
</gene>
<accession>A0ABQ9HI29</accession>
<keyword evidence="2" id="KW-1185">Reference proteome</keyword>
<evidence type="ECO:0000313" key="2">
    <source>
        <dbReference type="Proteomes" id="UP001159363"/>
    </source>
</evidence>
<proteinExistence type="predicted"/>
<dbReference type="EMBL" id="JARBHB010000005">
    <property type="protein sequence ID" value="KAJ8883994.1"/>
    <property type="molecule type" value="Genomic_DNA"/>
</dbReference>
<comment type="caution">
    <text evidence="1">The sequence shown here is derived from an EMBL/GenBank/DDBJ whole genome shotgun (WGS) entry which is preliminary data.</text>
</comment>
<protein>
    <submittedName>
        <fullName evidence="1">Uncharacterized protein</fullName>
    </submittedName>
</protein>
<evidence type="ECO:0000313" key="1">
    <source>
        <dbReference type="EMBL" id="KAJ8883994.1"/>
    </source>
</evidence>
<organism evidence="1 2">
    <name type="scientific">Dryococelus australis</name>
    <dbReference type="NCBI Taxonomy" id="614101"/>
    <lineage>
        <taxon>Eukaryota</taxon>
        <taxon>Metazoa</taxon>
        <taxon>Ecdysozoa</taxon>
        <taxon>Arthropoda</taxon>
        <taxon>Hexapoda</taxon>
        <taxon>Insecta</taxon>
        <taxon>Pterygota</taxon>
        <taxon>Neoptera</taxon>
        <taxon>Polyneoptera</taxon>
        <taxon>Phasmatodea</taxon>
        <taxon>Verophasmatodea</taxon>
        <taxon>Anareolatae</taxon>
        <taxon>Phasmatidae</taxon>
        <taxon>Eurycanthinae</taxon>
        <taxon>Dryococelus</taxon>
    </lineage>
</organism>
<name>A0ABQ9HI29_9NEOP</name>